<dbReference type="InParanoid" id="A0A059AL50"/>
<proteinExistence type="predicted"/>
<dbReference type="EMBL" id="KK198761">
    <property type="protein sequence ID" value="KCW54140.1"/>
    <property type="molecule type" value="Genomic_DNA"/>
</dbReference>
<dbReference type="AlphaFoldDB" id="A0A059AL50"/>
<name>A0A059AL50_EUCGR</name>
<protein>
    <submittedName>
        <fullName evidence="1">Uncharacterized protein</fullName>
    </submittedName>
</protein>
<organism evidence="1">
    <name type="scientific">Eucalyptus grandis</name>
    <name type="common">Flooded gum</name>
    <dbReference type="NCBI Taxonomy" id="71139"/>
    <lineage>
        <taxon>Eukaryota</taxon>
        <taxon>Viridiplantae</taxon>
        <taxon>Streptophyta</taxon>
        <taxon>Embryophyta</taxon>
        <taxon>Tracheophyta</taxon>
        <taxon>Spermatophyta</taxon>
        <taxon>Magnoliopsida</taxon>
        <taxon>eudicotyledons</taxon>
        <taxon>Gunneridae</taxon>
        <taxon>Pentapetalae</taxon>
        <taxon>rosids</taxon>
        <taxon>malvids</taxon>
        <taxon>Myrtales</taxon>
        <taxon>Myrtaceae</taxon>
        <taxon>Myrtoideae</taxon>
        <taxon>Eucalypteae</taxon>
        <taxon>Eucalyptus</taxon>
    </lineage>
</organism>
<sequence length="87" mass="9925">MSCVSKNNFPIYVQWRNEPRFRQTDLHSALSITDHSYFYVRSSGSCRAKAVSDLGFGGECKNGVFVRRTPTWFGDEASNVEWSPTKL</sequence>
<dbReference type="Gramene" id="KCW54140">
    <property type="protein sequence ID" value="KCW54140"/>
    <property type="gene ID" value="EUGRSUZ_I00117"/>
</dbReference>
<reference evidence="1" key="1">
    <citation type="submission" date="2013-07" db="EMBL/GenBank/DDBJ databases">
        <title>The genome of Eucalyptus grandis.</title>
        <authorList>
            <person name="Schmutz J."/>
            <person name="Hayes R."/>
            <person name="Myburg A."/>
            <person name="Tuskan G."/>
            <person name="Grattapaglia D."/>
            <person name="Rokhsar D.S."/>
        </authorList>
    </citation>
    <scope>NUCLEOTIDE SEQUENCE</scope>
    <source>
        <tissue evidence="1">Leaf extractions</tissue>
    </source>
</reference>
<accession>A0A059AL50</accession>
<evidence type="ECO:0000313" key="1">
    <source>
        <dbReference type="EMBL" id="KCW54140.1"/>
    </source>
</evidence>
<gene>
    <name evidence="1" type="ORF">EUGRSUZ_I00117</name>
</gene>